<proteinExistence type="inferred from homology"/>
<sequence length="532" mass="60249">MSMFGVFLTKFRIPFTSIRPFLNEIHQRDLAAIGCGAGISAIFGTPIGGTLFALELLSYWSITVTFFIFISSLWAAATSKIIRVIYTWLSTSSSYVHVTYFDVKVDEDIHYSVAEFPIYILMGIIIGFAGAAMNYAHIYTHALRKFYRKNVRWKKLLRIGECIIFAIIIATGSYYLILTRLSARIPLSVHHDDKKEAILSNPENNIAAFLSQSKREVINSILTVEKDYMDTNLFLLLILLYNAALLQLGLYIPTGIIVPTLISGAIMGLLFASVVRYLYPNSDSWARLNKMAHIGAVAHCSGLTHLKFSIGVIMMESLGNPMFGIPIMFTAFITNWVVSFFSYPIYHLLMNFKGYPTLDPELIPLVIEMTARDVMTTPVTCLPLWIGANDLINFLNTDKHLGYPVINKDNITKVEAKDQIKIIGFIYRKQIQKLLESEEDMITQLTSVSAPDPDKRQVSFIRLMDPYPITVKTRTSLVRTYQLFYSLGLLHLPVVDERNYLVGVITRYDLTTIRCDMTFCASRINRGLVVHD</sequence>
<keyword evidence="6 11" id="KW-0406">Ion transport</keyword>
<dbReference type="Proteomes" id="UP001461498">
    <property type="component" value="Unassembled WGS sequence"/>
</dbReference>
<comment type="similarity">
    <text evidence="11">Belongs to the chloride channel (TC 2.A.49) family.</text>
</comment>
<dbReference type="PRINTS" id="PR00762">
    <property type="entry name" value="CLCHANNEL"/>
</dbReference>
<dbReference type="CDD" id="cd04591">
    <property type="entry name" value="CBS_pair_voltage-gated_CLC_euk_bac"/>
    <property type="match status" value="1"/>
</dbReference>
<evidence type="ECO:0000256" key="7">
    <source>
        <dbReference type="ARBA" id="ARBA00023122"/>
    </source>
</evidence>
<reference evidence="13 14" key="1">
    <citation type="submission" date="2022-12" db="EMBL/GenBank/DDBJ databases">
        <title>Chromosome-level genome assembly of true bugs.</title>
        <authorList>
            <person name="Ma L."/>
            <person name="Li H."/>
        </authorList>
    </citation>
    <scope>NUCLEOTIDE SEQUENCE [LARGE SCALE GENOMIC DNA]</scope>
    <source>
        <strain evidence="13">Lab_2022b</strain>
    </source>
</reference>
<feature type="transmembrane region" description="Helical" evidence="11">
    <location>
        <begin position="233"/>
        <end position="253"/>
    </location>
</feature>
<comment type="caution">
    <text evidence="11">Lacks conserved residue(s) required for the propagation of feature annotation.</text>
</comment>
<dbReference type="InterPro" id="IPR001807">
    <property type="entry name" value="ClC"/>
</dbReference>
<keyword evidence="4" id="KW-0677">Repeat</keyword>
<evidence type="ECO:0000256" key="3">
    <source>
        <dbReference type="ARBA" id="ARBA00022692"/>
    </source>
</evidence>
<accession>A0AAW1CL22</accession>
<dbReference type="Pfam" id="PF00571">
    <property type="entry name" value="CBS"/>
    <property type="match status" value="1"/>
</dbReference>
<comment type="subcellular location">
    <subcellularLocation>
        <location evidence="1 11">Membrane</location>
        <topology evidence="1 11">Multi-pass membrane protein</topology>
    </subcellularLocation>
</comment>
<evidence type="ECO:0000313" key="14">
    <source>
        <dbReference type="Proteomes" id="UP001461498"/>
    </source>
</evidence>
<evidence type="ECO:0000256" key="9">
    <source>
        <dbReference type="ARBA" id="ARBA00023214"/>
    </source>
</evidence>
<evidence type="ECO:0000313" key="13">
    <source>
        <dbReference type="EMBL" id="KAK9499231.1"/>
    </source>
</evidence>
<feature type="transmembrane region" description="Helical" evidence="11">
    <location>
        <begin position="260"/>
        <end position="279"/>
    </location>
</feature>
<evidence type="ECO:0000256" key="10">
    <source>
        <dbReference type="PROSITE-ProRule" id="PRU00703"/>
    </source>
</evidence>
<dbReference type="SUPFAM" id="SSF54631">
    <property type="entry name" value="CBS-domain pair"/>
    <property type="match status" value="1"/>
</dbReference>
<dbReference type="InterPro" id="IPR014743">
    <property type="entry name" value="Cl-channel_core"/>
</dbReference>
<dbReference type="InterPro" id="IPR051280">
    <property type="entry name" value="Cl-channel/antiporter"/>
</dbReference>
<keyword evidence="9 11" id="KW-0868">Chloride</keyword>
<keyword evidence="7 10" id="KW-0129">CBS domain</keyword>
<feature type="transmembrane region" description="Helical" evidence="11">
    <location>
        <begin position="156"/>
        <end position="177"/>
    </location>
</feature>
<dbReference type="PROSITE" id="PS51371">
    <property type="entry name" value="CBS"/>
    <property type="match status" value="1"/>
</dbReference>
<evidence type="ECO:0000256" key="6">
    <source>
        <dbReference type="ARBA" id="ARBA00023065"/>
    </source>
</evidence>
<comment type="caution">
    <text evidence="13">The sequence shown here is derived from an EMBL/GenBank/DDBJ whole genome shotgun (WGS) entry which is preliminary data.</text>
</comment>
<dbReference type="SUPFAM" id="SSF81340">
    <property type="entry name" value="Clc chloride channel"/>
    <property type="match status" value="1"/>
</dbReference>
<dbReference type="EMBL" id="JAPXFL010000011">
    <property type="protein sequence ID" value="KAK9499231.1"/>
    <property type="molecule type" value="Genomic_DNA"/>
</dbReference>
<keyword evidence="5 11" id="KW-1133">Transmembrane helix</keyword>
<dbReference type="Gene3D" id="1.10.3080.10">
    <property type="entry name" value="Clc chloride channel"/>
    <property type="match status" value="1"/>
</dbReference>
<dbReference type="GO" id="GO:0005765">
    <property type="term" value="C:lysosomal membrane"/>
    <property type="evidence" value="ECO:0007669"/>
    <property type="project" value="TreeGrafter"/>
</dbReference>
<feature type="transmembrane region" description="Helical" evidence="11">
    <location>
        <begin position="30"/>
        <end position="53"/>
    </location>
</feature>
<feature type="transmembrane region" description="Helical" evidence="11">
    <location>
        <begin position="59"/>
        <end position="77"/>
    </location>
</feature>
<protein>
    <recommendedName>
        <fullName evidence="11">Chloride channel protein</fullName>
    </recommendedName>
</protein>
<dbReference type="InterPro" id="IPR000644">
    <property type="entry name" value="CBS_dom"/>
</dbReference>
<dbReference type="AlphaFoldDB" id="A0AAW1CL22"/>
<evidence type="ECO:0000256" key="1">
    <source>
        <dbReference type="ARBA" id="ARBA00004141"/>
    </source>
</evidence>
<dbReference type="PANTHER" id="PTHR11689:SF136">
    <property type="entry name" value="H(+)_CL(-) EXCHANGE TRANSPORTER 7"/>
    <property type="match status" value="1"/>
</dbReference>
<keyword evidence="8 11" id="KW-0472">Membrane</keyword>
<evidence type="ECO:0000256" key="11">
    <source>
        <dbReference type="RuleBase" id="RU361221"/>
    </source>
</evidence>
<dbReference type="Gene3D" id="3.10.580.10">
    <property type="entry name" value="CBS-domain"/>
    <property type="match status" value="1"/>
</dbReference>
<evidence type="ECO:0000259" key="12">
    <source>
        <dbReference type="PROSITE" id="PS51371"/>
    </source>
</evidence>
<dbReference type="SMART" id="SM00116">
    <property type="entry name" value="CBS"/>
    <property type="match status" value="2"/>
</dbReference>
<keyword evidence="2 11" id="KW-0813">Transport</keyword>
<keyword evidence="14" id="KW-1185">Reference proteome</keyword>
<organism evidence="13 14">
    <name type="scientific">Rhynocoris fuscipes</name>
    <dbReference type="NCBI Taxonomy" id="488301"/>
    <lineage>
        <taxon>Eukaryota</taxon>
        <taxon>Metazoa</taxon>
        <taxon>Ecdysozoa</taxon>
        <taxon>Arthropoda</taxon>
        <taxon>Hexapoda</taxon>
        <taxon>Insecta</taxon>
        <taxon>Pterygota</taxon>
        <taxon>Neoptera</taxon>
        <taxon>Paraneoptera</taxon>
        <taxon>Hemiptera</taxon>
        <taxon>Heteroptera</taxon>
        <taxon>Panheteroptera</taxon>
        <taxon>Cimicomorpha</taxon>
        <taxon>Reduviidae</taxon>
        <taxon>Harpactorinae</taxon>
        <taxon>Harpactorini</taxon>
        <taxon>Rhynocoris</taxon>
    </lineage>
</organism>
<dbReference type="Pfam" id="PF00654">
    <property type="entry name" value="Voltage_CLC"/>
    <property type="match status" value="1"/>
</dbReference>
<evidence type="ECO:0000256" key="2">
    <source>
        <dbReference type="ARBA" id="ARBA00022448"/>
    </source>
</evidence>
<keyword evidence="3 11" id="KW-0812">Transmembrane</keyword>
<feature type="transmembrane region" description="Helical" evidence="11">
    <location>
        <begin position="116"/>
        <end position="136"/>
    </location>
</feature>
<feature type="transmembrane region" description="Helical" evidence="11">
    <location>
        <begin position="323"/>
        <end position="346"/>
    </location>
</feature>
<evidence type="ECO:0000256" key="8">
    <source>
        <dbReference type="ARBA" id="ARBA00023136"/>
    </source>
</evidence>
<dbReference type="InterPro" id="IPR046342">
    <property type="entry name" value="CBS_dom_sf"/>
</dbReference>
<evidence type="ECO:0000256" key="4">
    <source>
        <dbReference type="ARBA" id="ARBA00022737"/>
    </source>
</evidence>
<gene>
    <name evidence="13" type="ORF">O3M35_002308</name>
</gene>
<feature type="domain" description="CBS" evidence="12">
    <location>
        <begin position="464"/>
        <end position="522"/>
    </location>
</feature>
<name>A0AAW1CL22_9HEMI</name>
<evidence type="ECO:0000256" key="5">
    <source>
        <dbReference type="ARBA" id="ARBA00022989"/>
    </source>
</evidence>
<dbReference type="GO" id="GO:0005254">
    <property type="term" value="F:chloride channel activity"/>
    <property type="evidence" value="ECO:0007669"/>
    <property type="project" value="UniProtKB-UniRule"/>
</dbReference>
<dbReference type="PANTHER" id="PTHR11689">
    <property type="entry name" value="CHLORIDE CHANNEL PROTEIN CLC FAMILY MEMBER"/>
    <property type="match status" value="1"/>
</dbReference>